<protein>
    <submittedName>
        <fullName evidence="2">Cupin domain-containing protein</fullName>
    </submittedName>
</protein>
<evidence type="ECO:0000259" key="1">
    <source>
        <dbReference type="Pfam" id="PF12973"/>
    </source>
</evidence>
<dbReference type="RefSeq" id="WP_349584836.1">
    <property type="nucleotide sequence ID" value="NZ_JBEFLD010000002.1"/>
</dbReference>
<dbReference type="EMBL" id="JBEFLD010000002">
    <property type="protein sequence ID" value="MEQ6289964.1"/>
    <property type="molecule type" value="Genomic_DNA"/>
</dbReference>
<dbReference type="Proteomes" id="UP001433638">
    <property type="component" value="Unassembled WGS sequence"/>
</dbReference>
<reference evidence="2" key="1">
    <citation type="submission" date="2024-06" db="EMBL/GenBank/DDBJ databases">
        <title>Genome sequence of Vogesella sp. MAHUQ-64.</title>
        <authorList>
            <person name="Huq M.A."/>
        </authorList>
    </citation>
    <scope>NUCLEOTIDE SEQUENCE</scope>
    <source>
        <strain evidence="2">MAHUQ-64</strain>
    </source>
</reference>
<feature type="domain" description="ChrR-like cupin" evidence="1">
    <location>
        <begin position="9"/>
        <end position="111"/>
    </location>
</feature>
<evidence type="ECO:0000313" key="3">
    <source>
        <dbReference type="Proteomes" id="UP001433638"/>
    </source>
</evidence>
<keyword evidence="3" id="KW-1185">Reference proteome</keyword>
<evidence type="ECO:0000313" key="2">
    <source>
        <dbReference type="EMBL" id="MEQ6289964.1"/>
    </source>
</evidence>
<comment type="caution">
    <text evidence="2">The sequence shown here is derived from an EMBL/GenBank/DDBJ whole genome shotgun (WGS) entry which is preliminary data.</text>
</comment>
<accession>A0ABV1M4T7</accession>
<proteinExistence type="predicted"/>
<dbReference type="InterPro" id="IPR011051">
    <property type="entry name" value="RmlC_Cupin_sf"/>
</dbReference>
<feature type="domain" description="ChrR-like cupin" evidence="1">
    <location>
        <begin position="119"/>
        <end position="218"/>
    </location>
</feature>
<dbReference type="CDD" id="cd20303">
    <property type="entry name" value="cupin_ChrR_1"/>
    <property type="match status" value="2"/>
</dbReference>
<sequence>MLIRADMTQRALVLPGDYQFVASPLPGVQRMMLDRVGGEVARATSIVDYAPGARFDAHLHDGGEEILVLSGEFADEHGVYPSGSYLRNPPGSRHAPFSTGGCRLLVKLRQFAADDSTTVRIDTATASWRPGLVPGLQVLPLHQHGAEHTALVRWAPGTVFKPHSHPGGEEILVLQGVLCDDSGCYPAGSWLRNPCGSQHTPYTGTEGALIYVKVGHLAL</sequence>
<gene>
    <name evidence="2" type="ORF">ABNW52_04965</name>
</gene>
<dbReference type="Pfam" id="PF12973">
    <property type="entry name" value="Cupin_7"/>
    <property type="match status" value="2"/>
</dbReference>
<dbReference type="InterPro" id="IPR014710">
    <property type="entry name" value="RmlC-like_jellyroll"/>
</dbReference>
<dbReference type="Gene3D" id="2.60.120.10">
    <property type="entry name" value="Jelly Rolls"/>
    <property type="match status" value="1"/>
</dbReference>
<dbReference type="InterPro" id="IPR025979">
    <property type="entry name" value="ChrR-like_cupin_dom"/>
</dbReference>
<dbReference type="SUPFAM" id="SSF51182">
    <property type="entry name" value="RmlC-like cupins"/>
    <property type="match status" value="2"/>
</dbReference>
<name>A0ABV1M4T7_9NEIS</name>
<organism evidence="2 3">
    <name type="scientific">Vogesella oryzagri</name>
    <dbReference type="NCBI Taxonomy" id="3160864"/>
    <lineage>
        <taxon>Bacteria</taxon>
        <taxon>Pseudomonadati</taxon>
        <taxon>Pseudomonadota</taxon>
        <taxon>Betaproteobacteria</taxon>
        <taxon>Neisseriales</taxon>
        <taxon>Chromobacteriaceae</taxon>
        <taxon>Vogesella</taxon>
    </lineage>
</organism>